<dbReference type="SMART" id="SM00882">
    <property type="entry name" value="CoA_trans"/>
    <property type="match status" value="1"/>
</dbReference>
<evidence type="ECO:0000256" key="2">
    <source>
        <dbReference type="ARBA" id="ARBA00022679"/>
    </source>
</evidence>
<dbReference type="RefSeq" id="WP_273640032.1">
    <property type="nucleotide sequence ID" value="NZ_JAQQXP010000001.1"/>
</dbReference>
<dbReference type="PROSITE" id="PS01274">
    <property type="entry name" value="COA_TRANSF_2"/>
    <property type="match status" value="1"/>
</dbReference>
<dbReference type="Gene3D" id="3.40.1080.10">
    <property type="entry name" value="Glutaconate Coenzyme A-transferase"/>
    <property type="match status" value="1"/>
</dbReference>
<dbReference type="InterPro" id="IPR037171">
    <property type="entry name" value="NagB/RpiA_transferase-like"/>
</dbReference>
<proteinExistence type="inferred from homology"/>
<dbReference type="PANTHER" id="PTHR13707:SF57">
    <property type="entry name" value="SUCCINYL-COA:3-KETOACID COENZYME A TRANSFERASE SUBUNIT B-RELATED"/>
    <property type="match status" value="1"/>
</dbReference>
<dbReference type="Pfam" id="PF01144">
    <property type="entry name" value="CoA_trans"/>
    <property type="match status" value="1"/>
</dbReference>
<evidence type="ECO:0000256" key="1">
    <source>
        <dbReference type="ARBA" id="ARBA00007047"/>
    </source>
</evidence>
<comment type="caution">
    <text evidence="3">The sequence shown here is derived from an EMBL/GenBank/DDBJ whole genome shotgun (WGS) entry which is preliminary data.</text>
</comment>
<organism evidence="3 4">
    <name type="scientific">Alteromonas gilva</name>
    <dbReference type="NCBI Taxonomy" id="2987522"/>
    <lineage>
        <taxon>Bacteria</taxon>
        <taxon>Pseudomonadati</taxon>
        <taxon>Pseudomonadota</taxon>
        <taxon>Gammaproteobacteria</taxon>
        <taxon>Alteromonadales</taxon>
        <taxon>Alteromonadaceae</taxon>
        <taxon>Alteromonas/Salinimonas group</taxon>
        <taxon>Alteromonas</taxon>
    </lineage>
</organism>
<gene>
    <name evidence="3" type="ORF">OIK42_09530</name>
</gene>
<dbReference type="Proteomes" id="UP001218788">
    <property type="component" value="Unassembled WGS sequence"/>
</dbReference>
<dbReference type="InterPro" id="IPR004164">
    <property type="entry name" value="CoA_transf_AS"/>
</dbReference>
<evidence type="ECO:0000313" key="3">
    <source>
        <dbReference type="EMBL" id="MDC8831002.1"/>
    </source>
</evidence>
<reference evidence="3 4" key="1">
    <citation type="submission" date="2022-10" db="EMBL/GenBank/DDBJ databases">
        <title>Alteromonas sp. chi3 Genome sequencing.</title>
        <authorList>
            <person name="Park S."/>
        </authorList>
    </citation>
    <scope>NUCLEOTIDE SEQUENCE [LARGE SCALE GENOMIC DNA]</scope>
    <source>
        <strain evidence="4">chi3</strain>
    </source>
</reference>
<dbReference type="PANTHER" id="PTHR13707">
    <property type="entry name" value="KETOACID-COENZYME A TRANSFERASE"/>
    <property type="match status" value="1"/>
</dbReference>
<dbReference type="SUPFAM" id="SSF100950">
    <property type="entry name" value="NagB/RpiA/CoA transferase-like"/>
    <property type="match status" value="1"/>
</dbReference>
<dbReference type="GO" id="GO:0016740">
    <property type="term" value="F:transferase activity"/>
    <property type="evidence" value="ECO:0007669"/>
    <property type="project" value="UniProtKB-KW"/>
</dbReference>
<sequence length="219" mass="23179">MALTREQIAMRVAQEFQDGSYVNLGIGIPTLAANYVPEGISVMLQSENGLLGMGPYPTEETIDADMINAGKETVTASTGASIFSSAESFAMIRGGHVDFTVLGAFEVDVNGNIASWMIPGKLIKGMGGAMDLVAGAKNIIVTMTHADKHGNSKLLSECTLPLTGVNCITRIITDLAVLEVKDGAFYLRERAPGVTIDEIEAKTAGKLVVEGDIPEMHFS</sequence>
<name>A0ABT5L2A1_9ALTE</name>
<dbReference type="EMBL" id="JAQQXP010000001">
    <property type="protein sequence ID" value="MDC8831002.1"/>
    <property type="molecule type" value="Genomic_DNA"/>
</dbReference>
<comment type="similarity">
    <text evidence="1">Belongs to the 3-oxoacid CoA-transferase subunit B family.</text>
</comment>
<protein>
    <submittedName>
        <fullName evidence="3">CoA transferase subunit B</fullName>
    </submittedName>
</protein>
<dbReference type="InterPro" id="IPR012791">
    <property type="entry name" value="3-oxoacid_CoA-transf_B"/>
</dbReference>
<keyword evidence="4" id="KW-1185">Reference proteome</keyword>
<keyword evidence="2 3" id="KW-0808">Transferase</keyword>
<accession>A0ABT5L2A1</accession>
<dbReference type="InterPro" id="IPR004165">
    <property type="entry name" value="CoA_trans_fam_I"/>
</dbReference>
<evidence type="ECO:0000313" key="4">
    <source>
        <dbReference type="Proteomes" id="UP001218788"/>
    </source>
</evidence>
<dbReference type="NCBIfam" id="TIGR02428">
    <property type="entry name" value="pcaJ_scoB_fam"/>
    <property type="match status" value="1"/>
</dbReference>